<dbReference type="InterPro" id="IPR024370">
    <property type="entry name" value="PBP_domain"/>
</dbReference>
<feature type="transmembrane region" description="Helical" evidence="2">
    <location>
        <begin position="23"/>
        <end position="41"/>
    </location>
</feature>
<keyword evidence="5" id="KW-1185">Reference proteome</keyword>
<evidence type="ECO:0000313" key="5">
    <source>
        <dbReference type="Proteomes" id="UP000198253"/>
    </source>
</evidence>
<gene>
    <name evidence="4" type="ORF">GA0070618_3217</name>
</gene>
<sequence length="515" mass="54757">MGGLTVLGSIREWAVWSLVGGDTPVGAVLLVLLLTVSWQVWREIRARRAARKRLSYHVSFNSRLGFDPPDAGEITRLLDRNGEPVPDPSMVVIRISNTGTNDIAETDYQLPLKFDFGGRTVRTVDVSEGVPPALEEVFAPHIVATEHGVVVPDRHLNAGSRFKLLILLSGNSADNTVRAGGVLKGGDVVDARHEQKNRIRYWRAGTAVVASLCVGALAAVGFGLPGGPAGETTCVDGTLRAVGSSAFATAAAQAIGSYEAFCADSTIESSFTGSRQGVEELQKSDGDVVAFSDGPEPGLDPGLVVGRPLAVIQFSVVVHPGVVGRHTAALDLSAADLRKIFEGTARRWPEVRPGLADLPIRIVGRRSQSGSRVAFERYVLGRNQGALTSTDCAQPDSPGGREPTLCEVSTTEDVLDRVSRLPGAIGYASTPDALKARNQLVSVTIDGRAADPDDPGNGYPFWTVEYVYHRRDPAGQPSLAESFVTYLTEESQAQALARAGYPACRGLGLLCPDRT</sequence>
<evidence type="ECO:0000256" key="1">
    <source>
        <dbReference type="ARBA" id="ARBA00022729"/>
    </source>
</evidence>
<feature type="transmembrane region" description="Helical" evidence="2">
    <location>
        <begin position="201"/>
        <end position="224"/>
    </location>
</feature>
<dbReference type="EMBL" id="LT607413">
    <property type="protein sequence ID" value="SCF10085.1"/>
    <property type="molecule type" value="Genomic_DNA"/>
</dbReference>
<organism evidence="4 5">
    <name type="scientific">Micromonospora echinospora</name>
    <name type="common">Micromonospora purpurea</name>
    <dbReference type="NCBI Taxonomy" id="1877"/>
    <lineage>
        <taxon>Bacteria</taxon>
        <taxon>Bacillati</taxon>
        <taxon>Actinomycetota</taxon>
        <taxon>Actinomycetes</taxon>
        <taxon>Micromonosporales</taxon>
        <taxon>Micromonosporaceae</taxon>
        <taxon>Micromonospora</taxon>
    </lineage>
</organism>
<dbReference type="AlphaFoldDB" id="A0A1C4XNM0"/>
<dbReference type="InterPro" id="IPR050811">
    <property type="entry name" value="Phosphate_ABC_transporter"/>
</dbReference>
<dbReference type="Pfam" id="PF12849">
    <property type="entry name" value="PBP_like_2"/>
    <property type="match status" value="1"/>
</dbReference>
<keyword evidence="2" id="KW-0472">Membrane</keyword>
<dbReference type="RefSeq" id="WP_088982353.1">
    <property type="nucleotide sequence ID" value="NZ_LT607413.1"/>
</dbReference>
<dbReference type="Gene3D" id="3.40.190.10">
    <property type="entry name" value="Periplasmic binding protein-like II"/>
    <property type="match status" value="2"/>
</dbReference>
<dbReference type="SUPFAM" id="SSF53850">
    <property type="entry name" value="Periplasmic binding protein-like II"/>
    <property type="match status" value="1"/>
</dbReference>
<evidence type="ECO:0000256" key="2">
    <source>
        <dbReference type="SAM" id="Phobius"/>
    </source>
</evidence>
<keyword evidence="2" id="KW-1133">Transmembrane helix</keyword>
<feature type="domain" description="PBP" evidence="3">
    <location>
        <begin position="232"/>
        <end position="489"/>
    </location>
</feature>
<dbReference type="InParanoid" id="A0A1C4XNM0"/>
<keyword evidence="2" id="KW-0812">Transmembrane</keyword>
<evidence type="ECO:0000259" key="3">
    <source>
        <dbReference type="Pfam" id="PF12849"/>
    </source>
</evidence>
<protein>
    <submittedName>
        <fullName evidence="4">Phosphate ABC transporter substrate-binding protein, PhoT family</fullName>
    </submittedName>
</protein>
<dbReference type="PANTHER" id="PTHR30570">
    <property type="entry name" value="PERIPLASMIC PHOSPHATE BINDING COMPONENT OF PHOSPHATE ABC TRANSPORTER"/>
    <property type="match status" value="1"/>
</dbReference>
<keyword evidence="1" id="KW-0732">Signal</keyword>
<dbReference type="OrthoDB" id="9790048at2"/>
<proteinExistence type="predicted"/>
<dbReference type="Proteomes" id="UP000198253">
    <property type="component" value="Chromosome I"/>
</dbReference>
<reference evidence="5" key="1">
    <citation type="submission" date="2016-06" db="EMBL/GenBank/DDBJ databases">
        <authorList>
            <person name="Varghese N."/>
            <person name="Submissions Spin"/>
        </authorList>
    </citation>
    <scope>NUCLEOTIDE SEQUENCE [LARGE SCALE GENOMIC DNA]</scope>
    <source>
        <strain evidence="5">DSM 43816</strain>
    </source>
</reference>
<dbReference type="PANTHER" id="PTHR30570:SF1">
    <property type="entry name" value="PHOSPHATE-BINDING PROTEIN PSTS"/>
    <property type="match status" value="1"/>
</dbReference>
<name>A0A1C4XNM0_MICEC</name>
<accession>A0A1C4XNM0</accession>
<evidence type="ECO:0000313" key="4">
    <source>
        <dbReference type="EMBL" id="SCF10085.1"/>
    </source>
</evidence>